<evidence type="ECO:0000256" key="4">
    <source>
        <dbReference type="ARBA" id="ARBA00022692"/>
    </source>
</evidence>
<evidence type="ECO:0000256" key="5">
    <source>
        <dbReference type="ARBA" id="ARBA00022989"/>
    </source>
</evidence>
<dbReference type="PANTHER" id="PTHR24248">
    <property type="entry name" value="ADRENERGIC RECEPTOR-RELATED G-PROTEIN COUPLED RECEPTOR"/>
    <property type="match status" value="1"/>
</dbReference>
<evidence type="ECO:0000256" key="11">
    <source>
        <dbReference type="SAM" id="Phobius"/>
    </source>
</evidence>
<keyword evidence="4 11" id="KW-0812">Transmembrane</keyword>
<dbReference type="PRINTS" id="PR00237">
    <property type="entry name" value="GPCRRHODOPSN"/>
</dbReference>
<feature type="domain" description="G-protein coupled receptors family 1 profile" evidence="12">
    <location>
        <begin position="185"/>
        <end position="260"/>
    </location>
</feature>
<sequence length="289" mass="31778">MDSTPQSTPIHRPRPPGESLLLPPPCKCPYFGDQPPDRAPPQPAELKIVPSDRLRVMAGQGGGTTGSETTPGSRRRLGGESSPNLMVTWESRRSHRRGSSYGTTRSILVTNSSPLGSQRTPLLLRSATLRQNGHSVVGGSSPGLGDRAKNPSSPCLLQRYAFNNAGTAGGGKGIRPHHSRNSSVISRNSSRHGRIIRLEQKATKVLGVVFFTFVVLWAPFFILNLLPTFCDECDKGLDNWAVQLVTWLGYASSMVNPVFYTIFNKVFRQAFKKVLTCKYRKSAAWRPHR</sequence>
<evidence type="ECO:0000259" key="12">
    <source>
        <dbReference type="PROSITE" id="PS50262"/>
    </source>
</evidence>
<dbReference type="InterPro" id="IPR000276">
    <property type="entry name" value="GPCR_Rhodpsn"/>
</dbReference>
<dbReference type="Pfam" id="PF00001">
    <property type="entry name" value="7tm_1"/>
    <property type="match status" value="1"/>
</dbReference>
<gene>
    <name evidence="13" type="ORF">ACAOBT_LOCUS28522</name>
</gene>
<keyword evidence="9" id="KW-0807">Transducer</keyword>
<dbReference type="AlphaFoldDB" id="A0A9P0PZZ0"/>
<comment type="subcellular location">
    <subcellularLocation>
        <location evidence="1">Cell membrane</location>
        <topology evidence="1">Multi-pass membrane protein</topology>
    </subcellularLocation>
</comment>
<feature type="transmembrane region" description="Helical" evidence="11">
    <location>
        <begin position="205"/>
        <end position="224"/>
    </location>
</feature>
<reference evidence="13" key="1">
    <citation type="submission" date="2022-03" db="EMBL/GenBank/DDBJ databases">
        <authorList>
            <person name="Sayadi A."/>
        </authorList>
    </citation>
    <scope>NUCLEOTIDE SEQUENCE</scope>
</reference>
<keyword evidence="8" id="KW-0675">Receptor</keyword>
<keyword evidence="7 11" id="KW-0472">Membrane</keyword>
<dbReference type="SUPFAM" id="SSF81321">
    <property type="entry name" value="Family A G protein-coupled receptor-like"/>
    <property type="match status" value="1"/>
</dbReference>
<comment type="similarity">
    <text evidence="2">Belongs to the G-protein coupled receptor 1 family.</text>
</comment>
<dbReference type="GO" id="GO:0004930">
    <property type="term" value="F:G protein-coupled receptor activity"/>
    <property type="evidence" value="ECO:0007669"/>
    <property type="project" value="UniProtKB-KW"/>
</dbReference>
<evidence type="ECO:0000256" key="6">
    <source>
        <dbReference type="ARBA" id="ARBA00023040"/>
    </source>
</evidence>
<evidence type="ECO:0000256" key="2">
    <source>
        <dbReference type="ARBA" id="ARBA00010663"/>
    </source>
</evidence>
<evidence type="ECO:0000256" key="1">
    <source>
        <dbReference type="ARBA" id="ARBA00004651"/>
    </source>
</evidence>
<feature type="transmembrane region" description="Helical" evidence="11">
    <location>
        <begin position="244"/>
        <end position="263"/>
    </location>
</feature>
<keyword evidence="14" id="KW-1185">Reference proteome</keyword>
<evidence type="ECO:0000256" key="8">
    <source>
        <dbReference type="ARBA" id="ARBA00023170"/>
    </source>
</evidence>
<evidence type="ECO:0000256" key="10">
    <source>
        <dbReference type="SAM" id="MobiDB-lite"/>
    </source>
</evidence>
<dbReference type="InterPro" id="IPR017452">
    <property type="entry name" value="GPCR_Rhodpsn_7TM"/>
</dbReference>
<evidence type="ECO:0000313" key="13">
    <source>
        <dbReference type="EMBL" id="CAH2005409.1"/>
    </source>
</evidence>
<keyword evidence="3" id="KW-1003">Cell membrane</keyword>
<dbReference type="PROSITE" id="PS50262">
    <property type="entry name" value="G_PROTEIN_RECEP_F1_2"/>
    <property type="match status" value="1"/>
</dbReference>
<name>A0A9P0PZZ0_ACAOB</name>
<feature type="region of interest" description="Disordered" evidence="10">
    <location>
        <begin position="1"/>
        <end position="44"/>
    </location>
</feature>
<comment type="caution">
    <text evidence="13">The sequence shown here is derived from an EMBL/GenBank/DDBJ whole genome shotgun (WGS) entry which is preliminary data.</text>
</comment>
<accession>A0A9P0PZZ0</accession>
<organism evidence="13 14">
    <name type="scientific">Acanthoscelides obtectus</name>
    <name type="common">Bean weevil</name>
    <name type="synonym">Bruchus obtectus</name>
    <dbReference type="NCBI Taxonomy" id="200917"/>
    <lineage>
        <taxon>Eukaryota</taxon>
        <taxon>Metazoa</taxon>
        <taxon>Ecdysozoa</taxon>
        <taxon>Arthropoda</taxon>
        <taxon>Hexapoda</taxon>
        <taxon>Insecta</taxon>
        <taxon>Pterygota</taxon>
        <taxon>Neoptera</taxon>
        <taxon>Endopterygota</taxon>
        <taxon>Coleoptera</taxon>
        <taxon>Polyphaga</taxon>
        <taxon>Cucujiformia</taxon>
        <taxon>Chrysomeloidea</taxon>
        <taxon>Chrysomelidae</taxon>
        <taxon>Bruchinae</taxon>
        <taxon>Bruchini</taxon>
        <taxon>Acanthoscelides</taxon>
    </lineage>
</organism>
<evidence type="ECO:0000256" key="7">
    <source>
        <dbReference type="ARBA" id="ARBA00023136"/>
    </source>
</evidence>
<evidence type="ECO:0000256" key="3">
    <source>
        <dbReference type="ARBA" id="ARBA00022475"/>
    </source>
</evidence>
<feature type="region of interest" description="Disordered" evidence="10">
    <location>
        <begin position="56"/>
        <end position="82"/>
    </location>
</feature>
<keyword evidence="5 11" id="KW-1133">Transmembrane helix</keyword>
<proteinExistence type="inferred from homology"/>
<dbReference type="EMBL" id="CAKOFQ010007638">
    <property type="protein sequence ID" value="CAH2005409.1"/>
    <property type="molecule type" value="Genomic_DNA"/>
</dbReference>
<protein>
    <recommendedName>
        <fullName evidence="12">G-protein coupled receptors family 1 profile domain-containing protein</fullName>
    </recommendedName>
</protein>
<evidence type="ECO:0000313" key="14">
    <source>
        <dbReference type="Proteomes" id="UP001152888"/>
    </source>
</evidence>
<evidence type="ECO:0000256" key="9">
    <source>
        <dbReference type="ARBA" id="ARBA00023224"/>
    </source>
</evidence>
<dbReference type="GO" id="GO:0005886">
    <property type="term" value="C:plasma membrane"/>
    <property type="evidence" value="ECO:0007669"/>
    <property type="project" value="UniProtKB-SubCell"/>
</dbReference>
<dbReference type="Gene3D" id="1.20.1070.10">
    <property type="entry name" value="Rhodopsin 7-helix transmembrane proteins"/>
    <property type="match status" value="1"/>
</dbReference>
<dbReference type="OrthoDB" id="10034726at2759"/>
<keyword evidence="6" id="KW-0297">G-protein coupled receptor</keyword>
<dbReference type="Proteomes" id="UP001152888">
    <property type="component" value="Unassembled WGS sequence"/>
</dbReference>